<feature type="binding site" evidence="5">
    <location>
        <position position="45"/>
    </location>
    <ligand>
        <name>ATP</name>
        <dbReference type="ChEBI" id="CHEBI:30616"/>
    </ligand>
</feature>
<dbReference type="InterPro" id="IPR000719">
    <property type="entry name" value="Prot_kinase_dom"/>
</dbReference>
<keyword evidence="3 7" id="KW-0418">Kinase</keyword>
<comment type="caution">
    <text evidence="7">The sequence shown here is derived from an EMBL/GenBank/DDBJ whole genome shotgun (WGS) entry which is preliminary data.</text>
</comment>
<keyword evidence="7" id="KW-0723">Serine/threonine-protein kinase</keyword>
<evidence type="ECO:0000313" key="7">
    <source>
        <dbReference type="EMBL" id="MCA9728520.1"/>
    </source>
</evidence>
<feature type="domain" description="Protein kinase" evidence="6">
    <location>
        <begin position="16"/>
        <end position="263"/>
    </location>
</feature>
<keyword evidence="4 5" id="KW-0067">ATP-binding</keyword>
<evidence type="ECO:0000256" key="5">
    <source>
        <dbReference type="PROSITE-ProRule" id="PRU10141"/>
    </source>
</evidence>
<sequence>MDPAADIPGDLAIAGYRIHDQIGSGGMSAVYRGTQTSLDRTVAIKFLSHEFLGDSGIRERFERESVIIARLNHPGIVRVIDRGVTRDGRPYFVMEHVEGADLASLIDRGTLETSQKLDIVVQVCKALAYAHHNGVIHGDIKPANVILDRDGHARILDFGIARVARGDHPGAPASELVVGTPSYMSPEQVSGTRPMTARSDLYSLGVLIYELFTGRKPPTGRFTPPSQIDRRIPAALDRIVERCLQVEPAHRFSSADEVKDRILSVMPGAHLETVQRERTRQDLGAVDGKFTLL</sequence>
<dbReference type="InterPro" id="IPR011009">
    <property type="entry name" value="Kinase-like_dom_sf"/>
</dbReference>
<evidence type="ECO:0000256" key="4">
    <source>
        <dbReference type="ARBA" id="ARBA00022840"/>
    </source>
</evidence>
<dbReference type="CDD" id="cd14014">
    <property type="entry name" value="STKc_PknB_like"/>
    <property type="match status" value="1"/>
</dbReference>
<proteinExistence type="predicted"/>
<dbReference type="PANTHER" id="PTHR43289">
    <property type="entry name" value="MITOGEN-ACTIVATED PROTEIN KINASE KINASE KINASE 20-RELATED"/>
    <property type="match status" value="1"/>
</dbReference>
<evidence type="ECO:0000259" key="6">
    <source>
        <dbReference type="PROSITE" id="PS50011"/>
    </source>
</evidence>
<dbReference type="PROSITE" id="PS50011">
    <property type="entry name" value="PROTEIN_KINASE_DOM"/>
    <property type="match status" value="1"/>
</dbReference>
<protein>
    <submittedName>
        <fullName evidence="7">Serine/threonine protein kinase</fullName>
    </submittedName>
</protein>
<dbReference type="InterPro" id="IPR017441">
    <property type="entry name" value="Protein_kinase_ATP_BS"/>
</dbReference>
<dbReference type="PROSITE" id="PS00107">
    <property type="entry name" value="PROTEIN_KINASE_ATP"/>
    <property type="match status" value="1"/>
</dbReference>
<evidence type="ECO:0000256" key="2">
    <source>
        <dbReference type="ARBA" id="ARBA00022741"/>
    </source>
</evidence>
<name>A0A956LZB9_UNCEI</name>
<dbReference type="SMART" id="SM00220">
    <property type="entry name" value="S_TKc"/>
    <property type="match status" value="1"/>
</dbReference>
<keyword evidence="2 5" id="KW-0547">Nucleotide-binding</keyword>
<feature type="non-terminal residue" evidence="7">
    <location>
        <position position="293"/>
    </location>
</feature>
<reference evidence="7" key="2">
    <citation type="journal article" date="2021" name="Microbiome">
        <title>Successional dynamics and alternative stable states in a saline activated sludge microbial community over 9 years.</title>
        <authorList>
            <person name="Wang Y."/>
            <person name="Ye J."/>
            <person name="Ju F."/>
            <person name="Liu L."/>
            <person name="Boyd J.A."/>
            <person name="Deng Y."/>
            <person name="Parks D.H."/>
            <person name="Jiang X."/>
            <person name="Yin X."/>
            <person name="Woodcroft B.J."/>
            <person name="Tyson G.W."/>
            <person name="Hugenholtz P."/>
            <person name="Polz M.F."/>
            <person name="Zhang T."/>
        </authorList>
    </citation>
    <scope>NUCLEOTIDE SEQUENCE</scope>
    <source>
        <strain evidence="7">HKST-UBA01</strain>
    </source>
</reference>
<evidence type="ECO:0000256" key="3">
    <source>
        <dbReference type="ARBA" id="ARBA00022777"/>
    </source>
</evidence>
<dbReference type="GO" id="GO:0004674">
    <property type="term" value="F:protein serine/threonine kinase activity"/>
    <property type="evidence" value="ECO:0007669"/>
    <property type="project" value="UniProtKB-KW"/>
</dbReference>
<reference evidence="7" key="1">
    <citation type="submission" date="2020-04" db="EMBL/GenBank/DDBJ databases">
        <authorList>
            <person name="Zhang T."/>
        </authorList>
    </citation>
    <scope>NUCLEOTIDE SEQUENCE</scope>
    <source>
        <strain evidence="7">HKST-UBA01</strain>
    </source>
</reference>
<dbReference type="Gene3D" id="3.30.200.20">
    <property type="entry name" value="Phosphorylase Kinase, domain 1"/>
    <property type="match status" value="1"/>
</dbReference>
<gene>
    <name evidence="7" type="ORF">KC729_12605</name>
</gene>
<evidence type="ECO:0000256" key="1">
    <source>
        <dbReference type="ARBA" id="ARBA00022679"/>
    </source>
</evidence>
<dbReference type="Proteomes" id="UP000697710">
    <property type="component" value="Unassembled WGS sequence"/>
</dbReference>
<dbReference type="Pfam" id="PF00069">
    <property type="entry name" value="Pkinase"/>
    <property type="match status" value="1"/>
</dbReference>
<accession>A0A956LZB9</accession>
<dbReference type="AlphaFoldDB" id="A0A956LZB9"/>
<dbReference type="InterPro" id="IPR008271">
    <property type="entry name" value="Ser/Thr_kinase_AS"/>
</dbReference>
<evidence type="ECO:0000313" key="8">
    <source>
        <dbReference type="Proteomes" id="UP000697710"/>
    </source>
</evidence>
<dbReference type="SUPFAM" id="SSF56112">
    <property type="entry name" value="Protein kinase-like (PK-like)"/>
    <property type="match status" value="1"/>
</dbReference>
<dbReference type="PANTHER" id="PTHR43289:SF6">
    <property type="entry name" value="SERINE_THREONINE-PROTEIN KINASE NEKL-3"/>
    <property type="match status" value="1"/>
</dbReference>
<dbReference type="GO" id="GO:0005524">
    <property type="term" value="F:ATP binding"/>
    <property type="evidence" value="ECO:0007669"/>
    <property type="project" value="UniProtKB-UniRule"/>
</dbReference>
<dbReference type="Gene3D" id="1.10.510.10">
    <property type="entry name" value="Transferase(Phosphotransferase) domain 1"/>
    <property type="match status" value="1"/>
</dbReference>
<organism evidence="7 8">
    <name type="scientific">Eiseniibacteriota bacterium</name>
    <dbReference type="NCBI Taxonomy" id="2212470"/>
    <lineage>
        <taxon>Bacteria</taxon>
        <taxon>Candidatus Eiseniibacteriota</taxon>
    </lineage>
</organism>
<dbReference type="PROSITE" id="PS00108">
    <property type="entry name" value="PROTEIN_KINASE_ST"/>
    <property type="match status" value="1"/>
</dbReference>
<dbReference type="EMBL" id="JAGQHR010000406">
    <property type="protein sequence ID" value="MCA9728520.1"/>
    <property type="molecule type" value="Genomic_DNA"/>
</dbReference>
<keyword evidence="1" id="KW-0808">Transferase</keyword>